<accession>A0ABS5C3R3</accession>
<comment type="subcellular location">
    <subcellularLocation>
        <location evidence="1">Cell envelope</location>
    </subcellularLocation>
</comment>
<dbReference type="InterPro" id="IPR013740">
    <property type="entry name" value="Redoxin"/>
</dbReference>
<proteinExistence type="predicted"/>
<evidence type="ECO:0000313" key="8">
    <source>
        <dbReference type="Proteomes" id="UP000676565"/>
    </source>
</evidence>
<dbReference type="PANTHER" id="PTHR42852:SF6">
    <property type="entry name" value="THIOL:DISULFIDE INTERCHANGE PROTEIN DSBE"/>
    <property type="match status" value="1"/>
</dbReference>
<gene>
    <name evidence="7" type="ORF">J8F10_35775</name>
</gene>
<keyword evidence="4" id="KW-0676">Redox-active center</keyword>
<protein>
    <submittedName>
        <fullName evidence="7">TlpA family protein disulfide reductase</fullName>
    </submittedName>
</protein>
<evidence type="ECO:0000313" key="7">
    <source>
        <dbReference type="EMBL" id="MBP3960614.1"/>
    </source>
</evidence>
<dbReference type="CDD" id="cd02966">
    <property type="entry name" value="TlpA_like_family"/>
    <property type="match status" value="1"/>
</dbReference>
<organism evidence="7 8">
    <name type="scientific">Gemmata palustris</name>
    <dbReference type="NCBI Taxonomy" id="2822762"/>
    <lineage>
        <taxon>Bacteria</taxon>
        <taxon>Pseudomonadati</taxon>
        <taxon>Planctomycetota</taxon>
        <taxon>Planctomycetia</taxon>
        <taxon>Gemmatales</taxon>
        <taxon>Gemmataceae</taxon>
        <taxon>Gemmata</taxon>
    </lineage>
</organism>
<dbReference type="EMBL" id="JAGKQQ010000002">
    <property type="protein sequence ID" value="MBP3960614.1"/>
    <property type="molecule type" value="Genomic_DNA"/>
</dbReference>
<keyword evidence="8" id="KW-1185">Reference proteome</keyword>
<dbReference type="SUPFAM" id="SSF52833">
    <property type="entry name" value="Thioredoxin-like"/>
    <property type="match status" value="1"/>
</dbReference>
<evidence type="ECO:0000259" key="6">
    <source>
        <dbReference type="PROSITE" id="PS51352"/>
    </source>
</evidence>
<dbReference type="Pfam" id="PF08534">
    <property type="entry name" value="Redoxin"/>
    <property type="match status" value="1"/>
</dbReference>
<keyword evidence="5" id="KW-0732">Signal</keyword>
<sequence length="364" mass="39384">MRKLFALAAIAGLVAPVSGQDTKPKADPPKKPEAVLKVGDKAPTIKATKWLQGAEVKEFAAGKTYVMEFWATWCGPCIVMMPHMGELQTQYKDKGVTFIGFSAKDANNPLEKVQALVEKRGPKLGYTFAFADNRETYDAWMTAAGQSGIPCCFVVDKAGKIAYIGHPMYLDVVLPKVVAGTWAAADLEGIKAIEEDVNAVFKATGDKDPEAFLKALGAFEKKHPALSAIPYFHSARLGSLVKSKKTEDVKKVSEELIAKAIKADDTGLVNTVTRTLVLFPDATANKDLHPTALKAAEAGLKLAGDKDPVALFFLAEAHFLNGDKAKAKDFGAKAVASADGPLKQDIETRVKRYDEEKKEEKKDK</sequence>
<feature type="domain" description="Thioredoxin" evidence="6">
    <location>
        <begin position="36"/>
        <end position="198"/>
    </location>
</feature>
<evidence type="ECO:0000256" key="3">
    <source>
        <dbReference type="ARBA" id="ARBA00023157"/>
    </source>
</evidence>
<name>A0ABS5C3R3_9BACT</name>
<evidence type="ECO:0000256" key="4">
    <source>
        <dbReference type="ARBA" id="ARBA00023284"/>
    </source>
</evidence>
<evidence type="ECO:0000256" key="2">
    <source>
        <dbReference type="ARBA" id="ARBA00022748"/>
    </source>
</evidence>
<dbReference type="InterPro" id="IPR013766">
    <property type="entry name" value="Thioredoxin_domain"/>
</dbReference>
<keyword evidence="3" id="KW-1015">Disulfide bond</keyword>
<dbReference type="PANTHER" id="PTHR42852">
    <property type="entry name" value="THIOL:DISULFIDE INTERCHANGE PROTEIN DSBE"/>
    <property type="match status" value="1"/>
</dbReference>
<dbReference type="PROSITE" id="PS51352">
    <property type="entry name" value="THIOREDOXIN_2"/>
    <property type="match status" value="1"/>
</dbReference>
<comment type="caution">
    <text evidence="7">The sequence shown here is derived from an EMBL/GenBank/DDBJ whole genome shotgun (WGS) entry which is preliminary data.</text>
</comment>
<evidence type="ECO:0000256" key="1">
    <source>
        <dbReference type="ARBA" id="ARBA00004196"/>
    </source>
</evidence>
<dbReference type="Gene3D" id="3.40.30.10">
    <property type="entry name" value="Glutaredoxin"/>
    <property type="match status" value="1"/>
</dbReference>
<dbReference type="RefSeq" id="WP_210662825.1">
    <property type="nucleotide sequence ID" value="NZ_JAGKQQ010000002.1"/>
</dbReference>
<keyword evidence="2" id="KW-0201">Cytochrome c-type biogenesis</keyword>
<feature type="signal peptide" evidence="5">
    <location>
        <begin position="1"/>
        <end position="19"/>
    </location>
</feature>
<feature type="chain" id="PRO_5047330088" evidence="5">
    <location>
        <begin position="20"/>
        <end position="364"/>
    </location>
</feature>
<evidence type="ECO:0000256" key="5">
    <source>
        <dbReference type="SAM" id="SignalP"/>
    </source>
</evidence>
<dbReference type="InterPro" id="IPR050553">
    <property type="entry name" value="Thioredoxin_ResA/DsbE_sf"/>
</dbReference>
<dbReference type="Proteomes" id="UP000676565">
    <property type="component" value="Unassembled WGS sequence"/>
</dbReference>
<reference evidence="7 8" key="1">
    <citation type="submission" date="2021-04" db="EMBL/GenBank/DDBJ databases">
        <authorList>
            <person name="Ivanova A."/>
        </authorList>
    </citation>
    <scope>NUCLEOTIDE SEQUENCE [LARGE SCALE GENOMIC DNA]</scope>
    <source>
        <strain evidence="7 8">G18</strain>
    </source>
</reference>
<dbReference type="InterPro" id="IPR036249">
    <property type="entry name" value="Thioredoxin-like_sf"/>
</dbReference>